<dbReference type="InterPro" id="IPR036047">
    <property type="entry name" value="F-box-like_dom_sf"/>
</dbReference>
<dbReference type="SUPFAM" id="SSF81383">
    <property type="entry name" value="F-box domain"/>
    <property type="match status" value="1"/>
</dbReference>
<protein>
    <recommendedName>
        <fullName evidence="1">F-box domain-containing protein</fullName>
    </recommendedName>
</protein>
<feature type="domain" description="F-box" evidence="1">
    <location>
        <begin position="7"/>
        <end position="58"/>
    </location>
</feature>
<dbReference type="AlphaFoldDB" id="A0A815XWE4"/>
<dbReference type="Pfam" id="PF12937">
    <property type="entry name" value="F-box-like"/>
    <property type="match status" value="1"/>
</dbReference>
<dbReference type="CDD" id="cd09917">
    <property type="entry name" value="F-box_SF"/>
    <property type="match status" value="1"/>
</dbReference>
<keyword evidence="3" id="KW-1185">Reference proteome</keyword>
<comment type="caution">
    <text evidence="2">The sequence shown here is derived from an EMBL/GenBank/DDBJ whole genome shotgun (WGS) entry which is preliminary data.</text>
</comment>
<dbReference type="Proteomes" id="UP000663828">
    <property type="component" value="Unassembled WGS sequence"/>
</dbReference>
<accession>A0A815XWE4</accession>
<evidence type="ECO:0000259" key="1">
    <source>
        <dbReference type="PROSITE" id="PS50181"/>
    </source>
</evidence>
<reference evidence="2" key="1">
    <citation type="submission" date="2021-02" db="EMBL/GenBank/DDBJ databases">
        <authorList>
            <person name="Nowell W R."/>
        </authorList>
    </citation>
    <scope>NUCLEOTIDE SEQUENCE</scope>
</reference>
<name>A0A815XWE4_ADIRI</name>
<sequence length="598" mass="70521">MTDEKNTPSIEFLPAEIFYRIFDYLDASTIFFSVRQTCRRCYDLANAYNRYNFDFSSISKSEFACLCRSIEPENVTSLTLADERQYPKQTEIFLSMVDIRRLIRLHTLNLFRIDQSYLNSILTQINMNSIVSCHIQISNEDSNLSYTILQTLSSRLISLPNLRKLEHNRFMNFVCPINCSIHHLTVHQPITLSKFYELLVAMSHLKTLVVNDILQMPISITNSPMIFHRNLTSLTINDIDLKVDLIESLLLLTPSLQYLKLIFSYELFNGERWEEFIDVNLSQLTRFEFFCSVVHEENVSKAVLERTIAPFRSSLWIEKKKWYVNCESSTWSLERTNRFFINLYSIPVCKSSFQYMWPYENCFLTTCPVKTMLDSTMMEHVDTVDLKLTNNTAIRTSKQRIIHEAMRADRRPLFPNATKLYFDINTQHSKYSCKYLPLLVNLTKLVHLELNSFELVDWDKHSNRWKNQIGTQILQNIHLQSLIIHHEISSWSTRLKVVETIHKLLPAQISYLQVPINDLNQIEIILERCRQLRSVLFAIEYYAKIEPEQVVQWFTENTLGSVCEIITDKKLLIWIGRRKITNDEDISHKHKRMKLTEQ</sequence>
<dbReference type="Gene3D" id="3.80.10.10">
    <property type="entry name" value="Ribonuclease Inhibitor"/>
    <property type="match status" value="1"/>
</dbReference>
<dbReference type="EMBL" id="CAJNOR010005437">
    <property type="protein sequence ID" value="CAF1562387.1"/>
    <property type="molecule type" value="Genomic_DNA"/>
</dbReference>
<dbReference type="InterPro" id="IPR001810">
    <property type="entry name" value="F-box_dom"/>
</dbReference>
<proteinExistence type="predicted"/>
<dbReference type="PROSITE" id="PS50181">
    <property type="entry name" value="FBOX"/>
    <property type="match status" value="1"/>
</dbReference>
<gene>
    <name evidence="2" type="ORF">XAT740_LOCUS43732</name>
</gene>
<evidence type="ECO:0000313" key="2">
    <source>
        <dbReference type="EMBL" id="CAF1562387.1"/>
    </source>
</evidence>
<evidence type="ECO:0000313" key="3">
    <source>
        <dbReference type="Proteomes" id="UP000663828"/>
    </source>
</evidence>
<organism evidence="2 3">
    <name type="scientific">Adineta ricciae</name>
    <name type="common">Rotifer</name>
    <dbReference type="NCBI Taxonomy" id="249248"/>
    <lineage>
        <taxon>Eukaryota</taxon>
        <taxon>Metazoa</taxon>
        <taxon>Spiralia</taxon>
        <taxon>Gnathifera</taxon>
        <taxon>Rotifera</taxon>
        <taxon>Eurotatoria</taxon>
        <taxon>Bdelloidea</taxon>
        <taxon>Adinetida</taxon>
        <taxon>Adinetidae</taxon>
        <taxon>Adineta</taxon>
    </lineage>
</organism>
<dbReference type="InterPro" id="IPR032675">
    <property type="entry name" value="LRR_dom_sf"/>
</dbReference>